<dbReference type="SMART" id="SM00347">
    <property type="entry name" value="HTH_MARR"/>
    <property type="match status" value="1"/>
</dbReference>
<gene>
    <name evidence="5" type="ORF">SAMN02745753_04631</name>
</gene>
<feature type="domain" description="HTH marR-type" evidence="4">
    <location>
        <begin position="14"/>
        <end position="146"/>
    </location>
</feature>
<proteinExistence type="predicted"/>
<dbReference type="GO" id="GO:0003700">
    <property type="term" value="F:DNA-binding transcription factor activity"/>
    <property type="evidence" value="ECO:0007669"/>
    <property type="project" value="InterPro"/>
</dbReference>
<evidence type="ECO:0000313" key="5">
    <source>
        <dbReference type="EMBL" id="SHG87153.1"/>
    </source>
</evidence>
<evidence type="ECO:0000256" key="3">
    <source>
        <dbReference type="ARBA" id="ARBA00023163"/>
    </source>
</evidence>
<keyword evidence="3" id="KW-0804">Transcription</keyword>
<protein>
    <submittedName>
        <fullName evidence="5">DNA-binding transcriptional regulator, MarR family</fullName>
    </submittedName>
</protein>
<evidence type="ECO:0000256" key="1">
    <source>
        <dbReference type="ARBA" id="ARBA00023015"/>
    </source>
</evidence>
<dbReference type="PANTHER" id="PTHR42756">
    <property type="entry name" value="TRANSCRIPTIONAL REGULATOR, MARR"/>
    <property type="match status" value="1"/>
</dbReference>
<organism evidence="5 6">
    <name type="scientific">Marinomonas polaris DSM 16579</name>
    <dbReference type="NCBI Taxonomy" id="1122206"/>
    <lineage>
        <taxon>Bacteria</taxon>
        <taxon>Pseudomonadati</taxon>
        <taxon>Pseudomonadota</taxon>
        <taxon>Gammaproteobacteria</taxon>
        <taxon>Oceanospirillales</taxon>
        <taxon>Oceanospirillaceae</taxon>
        <taxon>Marinomonas</taxon>
    </lineage>
</organism>
<keyword evidence="2 5" id="KW-0238">DNA-binding</keyword>
<dbReference type="Gene3D" id="1.10.10.10">
    <property type="entry name" value="Winged helix-like DNA-binding domain superfamily/Winged helix DNA-binding domain"/>
    <property type="match status" value="1"/>
</dbReference>
<name>A0A1M5NDU3_9GAMM</name>
<keyword evidence="1" id="KW-0805">Transcription regulation</keyword>
<sequence>MDYSSPNSYERLVDERLAHIVRQLARDFQNCLEERIQPYGVNHGFWAYLRELWEEDGVSQRDLSERVGLSGPTTNSVVKRMVVADLVELRPIVEGKPRMLVHLTDRGRSLRGVLEPLAEEVNTIAVRDMSSDETDILRTFLLKMLSNLRAAELPSTEPSD</sequence>
<dbReference type="PANTHER" id="PTHR42756:SF1">
    <property type="entry name" value="TRANSCRIPTIONAL REPRESSOR OF EMRAB OPERON"/>
    <property type="match status" value="1"/>
</dbReference>
<reference evidence="6" key="1">
    <citation type="submission" date="2016-11" db="EMBL/GenBank/DDBJ databases">
        <authorList>
            <person name="Varghese N."/>
            <person name="Submissions S."/>
        </authorList>
    </citation>
    <scope>NUCLEOTIDE SEQUENCE [LARGE SCALE GENOMIC DNA]</scope>
    <source>
        <strain evidence="6">DSM 16579</strain>
    </source>
</reference>
<keyword evidence="6" id="KW-1185">Reference proteome</keyword>
<dbReference type="STRING" id="1122206.SAMN02745753_04631"/>
<dbReference type="InterPro" id="IPR036390">
    <property type="entry name" value="WH_DNA-bd_sf"/>
</dbReference>
<dbReference type="RefSeq" id="WP_072842438.1">
    <property type="nucleotide sequence ID" value="NZ_FQVF01000036.1"/>
</dbReference>
<dbReference type="Proteomes" id="UP000184517">
    <property type="component" value="Unassembled WGS sequence"/>
</dbReference>
<dbReference type="EMBL" id="FQVF01000036">
    <property type="protein sequence ID" value="SHG87153.1"/>
    <property type="molecule type" value="Genomic_DNA"/>
</dbReference>
<dbReference type="GO" id="GO:0003677">
    <property type="term" value="F:DNA binding"/>
    <property type="evidence" value="ECO:0007669"/>
    <property type="project" value="UniProtKB-KW"/>
</dbReference>
<dbReference type="InterPro" id="IPR036388">
    <property type="entry name" value="WH-like_DNA-bd_sf"/>
</dbReference>
<evidence type="ECO:0000259" key="4">
    <source>
        <dbReference type="PROSITE" id="PS50995"/>
    </source>
</evidence>
<dbReference type="OrthoDB" id="32523at2"/>
<dbReference type="SUPFAM" id="SSF46785">
    <property type="entry name" value="Winged helix' DNA-binding domain"/>
    <property type="match status" value="1"/>
</dbReference>
<dbReference type="Pfam" id="PF13412">
    <property type="entry name" value="HTH_24"/>
    <property type="match status" value="1"/>
</dbReference>
<dbReference type="PROSITE" id="PS50995">
    <property type="entry name" value="HTH_MARR_2"/>
    <property type="match status" value="1"/>
</dbReference>
<dbReference type="AlphaFoldDB" id="A0A1M5NDU3"/>
<evidence type="ECO:0000313" key="6">
    <source>
        <dbReference type="Proteomes" id="UP000184517"/>
    </source>
</evidence>
<dbReference type="InterPro" id="IPR000835">
    <property type="entry name" value="HTH_MarR-typ"/>
</dbReference>
<evidence type="ECO:0000256" key="2">
    <source>
        <dbReference type="ARBA" id="ARBA00023125"/>
    </source>
</evidence>
<accession>A0A1M5NDU3</accession>